<dbReference type="GO" id="GO:0004497">
    <property type="term" value="F:monooxygenase activity"/>
    <property type="evidence" value="ECO:0007669"/>
    <property type="project" value="UniProtKB-KW"/>
</dbReference>
<dbReference type="Pfam" id="PF00067">
    <property type="entry name" value="p450"/>
    <property type="match status" value="1"/>
</dbReference>
<keyword evidence="3 5" id="KW-0479">Metal-binding</keyword>
<organism evidence="7 8">
    <name type="scientific">Setomelanomma holmii</name>
    <dbReference type="NCBI Taxonomy" id="210430"/>
    <lineage>
        <taxon>Eukaryota</taxon>
        <taxon>Fungi</taxon>
        <taxon>Dikarya</taxon>
        <taxon>Ascomycota</taxon>
        <taxon>Pezizomycotina</taxon>
        <taxon>Dothideomycetes</taxon>
        <taxon>Pleosporomycetidae</taxon>
        <taxon>Pleosporales</taxon>
        <taxon>Pleosporineae</taxon>
        <taxon>Phaeosphaeriaceae</taxon>
        <taxon>Setomelanomma</taxon>
    </lineage>
</organism>
<accession>A0A9P4H7B3</accession>
<keyword evidence="6" id="KW-0503">Monooxygenase</keyword>
<dbReference type="InterPro" id="IPR050121">
    <property type="entry name" value="Cytochrome_P450_monoxygenase"/>
</dbReference>
<dbReference type="InterPro" id="IPR002401">
    <property type="entry name" value="Cyt_P450_E_grp-I"/>
</dbReference>
<keyword evidence="6" id="KW-0560">Oxidoreductase</keyword>
<sequence length="556" mass="62598">MAYLQIIAILPLALLANWAYQIYSNYLIARKTGLRLIISPITPFELPWHISPALFGNFVKRQRWFRALDQTCAWQDKNKLHAELGPHFIHVSPGMNMLCTSDPVAIDHVFKKIKDFVKPEVFKTLDFFGPNIITVNDEPWTRHRKLTAPCFNERVSTFVWDESLRQAADMLEEWLAKPDATSNRLVEDSGTVALHVLTAAAFGEQRDFHEGVNKLTPNHELSFRDALRIVLRNPITAAVVSKMPWLRNAVLHPILSKRIQSILLALVEFKRYMLEAIARERHSTSTTAFESKRPNLLNALVKASDEAKAEGPKSSNYMSDDELTGNLFMFAFAGHETTATTISYALAHLAINPAIQDWVAEELLENIGHSESLDYTKIQPRLKRTLALMYETVRLFGVPPPWRSIALKGPQLLITGPGDLTSPATLPIPANTQVLCDVYACHTSPLAFADAEKWNPKRWIQTADRIADEQLMANNKMFFGWGWGPRICPGQKFAQVEFTAVLATILTNYKIVPAAKDHVSPDEAKAGIEKLIRGSTASMAVNFTDPDDLWVRLVPR</sequence>
<evidence type="ECO:0000313" key="8">
    <source>
        <dbReference type="Proteomes" id="UP000799777"/>
    </source>
</evidence>
<keyword evidence="4 5" id="KW-0408">Iron</keyword>
<dbReference type="InterPro" id="IPR036396">
    <property type="entry name" value="Cyt_P450_sf"/>
</dbReference>
<dbReference type="GO" id="GO:0020037">
    <property type="term" value="F:heme binding"/>
    <property type="evidence" value="ECO:0007669"/>
    <property type="project" value="InterPro"/>
</dbReference>
<evidence type="ECO:0000256" key="1">
    <source>
        <dbReference type="ARBA" id="ARBA00001971"/>
    </source>
</evidence>
<dbReference type="PRINTS" id="PR00385">
    <property type="entry name" value="P450"/>
</dbReference>
<dbReference type="AlphaFoldDB" id="A0A9P4H7B3"/>
<protein>
    <submittedName>
        <fullName evidence="7">Cytochrome P450</fullName>
    </submittedName>
</protein>
<evidence type="ECO:0000256" key="4">
    <source>
        <dbReference type="ARBA" id="ARBA00023004"/>
    </source>
</evidence>
<evidence type="ECO:0000256" key="2">
    <source>
        <dbReference type="ARBA" id="ARBA00010617"/>
    </source>
</evidence>
<proteinExistence type="inferred from homology"/>
<dbReference type="SUPFAM" id="SSF48264">
    <property type="entry name" value="Cytochrome P450"/>
    <property type="match status" value="1"/>
</dbReference>
<dbReference type="Gene3D" id="1.10.630.10">
    <property type="entry name" value="Cytochrome P450"/>
    <property type="match status" value="1"/>
</dbReference>
<name>A0A9P4H7B3_9PLEO</name>
<keyword evidence="5 6" id="KW-0349">Heme</keyword>
<evidence type="ECO:0000256" key="6">
    <source>
        <dbReference type="RuleBase" id="RU000461"/>
    </source>
</evidence>
<dbReference type="PANTHER" id="PTHR24305:SF166">
    <property type="entry name" value="CYTOCHROME P450 12A4, MITOCHONDRIAL-RELATED"/>
    <property type="match status" value="1"/>
</dbReference>
<gene>
    <name evidence="7" type="ORF">EK21DRAFT_70204</name>
</gene>
<dbReference type="EMBL" id="ML978215">
    <property type="protein sequence ID" value="KAF2028267.1"/>
    <property type="molecule type" value="Genomic_DNA"/>
</dbReference>
<comment type="similarity">
    <text evidence="2 6">Belongs to the cytochrome P450 family.</text>
</comment>
<comment type="caution">
    <text evidence="7">The sequence shown here is derived from an EMBL/GenBank/DDBJ whole genome shotgun (WGS) entry which is preliminary data.</text>
</comment>
<feature type="binding site" description="axial binding residue" evidence="5">
    <location>
        <position position="488"/>
    </location>
    <ligand>
        <name>heme</name>
        <dbReference type="ChEBI" id="CHEBI:30413"/>
    </ligand>
    <ligandPart>
        <name>Fe</name>
        <dbReference type="ChEBI" id="CHEBI:18248"/>
    </ligandPart>
</feature>
<reference evidence="7" key="1">
    <citation type="journal article" date="2020" name="Stud. Mycol.">
        <title>101 Dothideomycetes genomes: a test case for predicting lifestyles and emergence of pathogens.</title>
        <authorList>
            <person name="Haridas S."/>
            <person name="Albert R."/>
            <person name="Binder M."/>
            <person name="Bloem J."/>
            <person name="Labutti K."/>
            <person name="Salamov A."/>
            <person name="Andreopoulos B."/>
            <person name="Baker S."/>
            <person name="Barry K."/>
            <person name="Bills G."/>
            <person name="Bluhm B."/>
            <person name="Cannon C."/>
            <person name="Castanera R."/>
            <person name="Culley D."/>
            <person name="Daum C."/>
            <person name="Ezra D."/>
            <person name="Gonzalez J."/>
            <person name="Henrissat B."/>
            <person name="Kuo A."/>
            <person name="Liang C."/>
            <person name="Lipzen A."/>
            <person name="Lutzoni F."/>
            <person name="Magnuson J."/>
            <person name="Mondo S."/>
            <person name="Nolan M."/>
            <person name="Ohm R."/>
            <person name="Pangilinan J."/>
            <person name="Park H.-J."/>
            <person name="Ramirez L."/>
            <person name="Alfaro M."/>
            <person name="Sun H."/>
            <person name="Tritt A."/>
            <person name="Yoshinaga Y."/>
            <person name="Zwiers L.-H."/>
            <person name="Turgeon B."/>
            <person name="Goodwin S."/>
            <person name="Spatafora J."/>
            <person name="Crous P."/>
            <person name="Grigoriev I."/>
        </authorList>
    </citation>
    <scope>NUCLEOTIDE SEQUENCE</scope>
    <source>
        <strain evidence="7">CBS 110217</strain>
    </source>
</reference>
<dbReference type="Proteomes" id="UP000799777">
    <property type="component" value="Unassembled WGS sequence"/>
</dbReference>
<keyword evidence="8" id="KW-1185">Reference proteome</keyword>
<dbReference type="PANTHER" id="PTHR24305">
    <property type="entry name" value="CYTOCHROME P450"/>
    <property type="match status" value="1"/>
</dbReference>
<dbReference type="PROSITE" id="PS00086">
    <property type="entry name" value="CYTOCHROME_P450"/>
    <property type="match status" value="1"/>
</dbReference>
<dbReference type="OrthoDB" id="1470350at2759"/>
<dbReference type="GO" id="GO:0016705">
    <property type="term" value="F:oxidoreductase activity, acting on paired donors, with incorporation or reduction of molecular oxygen"/>
    <property type="evidence" value="ECO:0007669"/>
    <property type="project" value="InterPro"/>
</dbReference>
<dbReference type="InterPro" id="IPR001128">
    <property type="entry name" value="Cyt_P450"/>
</dbReference>
<comment type="cofactor">
    <cofactor evidence="1 5">
        <name>heme</name>
        <dbReference type="ChEBI" id="CHEBI:30413"/>
    </cofactor>
</comment>
<dbReference type="GO" id="GO:0005506">
    <property type="term" value="F:iron ion binding"/>
    <property type="evidence" value="ECO:0007669"/>
    <property type="project" value="InterPro"/>
</dbReference>
<dbReference type="PRINTS" id="PR00463">
    <property type="entry name" value="EP450I"/>
</dbReference>
<evidence type="ECO:0000256" key="5">
    <source>
        <dbReference type="PIRSR" id="PIRSR602401-1"/>
    </source>
</evidence>
<evidence type="ECO:0000256" key="3">
    <source>
        <dbReference type="ARBA" id="ARBA00022723"/>
    </source>
</evidence>
<evidence type="ECO:0000313" key="7">
    <source>
        <dbReference type="EMBL" id="KAF2028267.1"/>
    </source>
</evidence>
<dbReference type="InterPro" id="IPR017972">
    <property type="entry name" value="Cyt_P450_CS"/>
</dbReference>